<sequence length="471" mass="54415">MESLPVEMVENIAQYLTTKELAACCATSRVWRDIFGEDSIWKYRCNTHIAKYLATAESRVNPQFVAPECTDIENSLNSVGEWRLAYLREQFLWRHWRNGNFLMEQLTLNSSSEREEIARYQFLSTLFYFVTDDYLIILNRKRVMLWYIRNSPVYVSDPFQLLFHDYETSFLTFLNNKLIIVQKTAVQIFDCGLPLKSNWILETSFMFDRTECVPLSKGVEISDFPKTFGCLVIENLFLGILSSGEIHVWNLKSNTKLKKVSYLNSTTNGMTVKVVNSKTPLMDIVLVVRINTTYHYFVFCFANLDFYPFNTSHSDKTFPSCGIQNGLLAISFNDCFKVFDYRTSQLVMIVPAFYTAGVLTLNNDFLLVTNTTVHVFHTITGTWESILLSLVDQFKYIQMLHGIKCGKFLITSDGQGGQQGQTAWDIDLKSTPMKIVCLEKFNFCNDYVINKACTKVVSRSWDGFIQIVSYW</sequence>
<dbReference type="SUPFAM" id="SSF50969">
    <property type="entry name" value="YVTN repeat-like/Quinoprotein amine dehydrogenase"/>
    <property type="match status" value="1"/>
</dbReference>
<dbReference type="Gene3D" id="1.20.1280.50">
    <property type="match status" value="1"/>
</dbReference>
<dbReference type="SMART" id="SM00256">
    <property type="entry name" value="FBOX"/>
    <property type="match status" value="1"/>
</dbReference>
<accession>A0A1B6IBT5</accession>
<evidence type="ECO:0000259" key="1">
    <source>
        <dbReference type="PROSITE" id="PS50181"/>
    </source>
</evidence>
<evidence type="ECO:0000313" key="2">
    <source>
        <dbReference type="EMBL" id="JAS84379.1"/>
    </source>
</evidence>
<dbReference type="InterPro" id="IPR036047">
    <property type="entry name" value="F-box-like_dom_sf"/>
</dbReference>
<reference evidence="2" key="1">
    <citation type="submission" date="2015-11" db="EMBL/GenBank/DDBJ databases">
        <title>De novo transcriptome assembly of four potential Pierce s Disease insect vectors from Arizona vineyards.</title>
        <authorList>
            <person name="Tassone E.E."/>
        </authorList>
    </citation>
    <scope>NUCLEOTIDE SEQUENCE</scope>
</reference>
<organism evidence="2">
    <name type="scientific">Homalodisca liturata</name>
    <dbReference type="NCBI Taxonomy" id="320908"/>
    <lineage>
        <taxon>Eukaryota</taxon>
        <taxon>Metazoa</taxon>
        <taxon>Ecdysozoa</taxon>
        <taxon>Arthropoda</taxon>
        <taxon>Hexapoda</taxon>
        <taxon>Insecta</taxon>
        <taxon>Pterygota</taxon>
        <taxon>Neoptera</taxon>
        <taxon>Paraneoptera</taxon>
        <taxon>Hemiptera</taxon>
        <taxon>Auchenorrhyncha</taxon>
        <taxon>Membracoidea</taxon>
        <taxon>Cicadellidae</taxon>
        <taxon>Cicadellinae</taxon>
        <taxon>Proconiini</taxon>
        <taxon>Homalodisca</taxon>
    </lineage>
</organism>
<feature type="domain" description="F-box" evidence="1">
    <location>
        <begin position="1"/>
        <end position="44"/>
    </location>
</feature>
<dbReference type="PROSITE" id="PS50181">
    <property type="entry name" value="FBOX"/>
    <property type="match status" value="1"/>
</dbReference>
<dbReference type="CDD" id="cd09917">
    <property type="entry name" value="F-box_SF"/>
    <property type="match status" value="1"/>
</dbReference>
<protein>
    <recommendedName>
        <fullName evidence="1">F-box domain-containing protein</fullName>
    </recommendedName>
</protein>
<dbReference type="EMBL" id="GECU01023327">
    <property type="protein sequence ID" value="JAS84379.1"/>
    <property type="molecule type" value="Transcribed_RNA"/>
</dbReference>
<dbReference type="AlphaFoldDB" id="A0A1B6IBT5"/>
<gene>
    <name evidence="2" type="ORF">g.31156</name>
</gene>
<dbReference type="SUPFAM" id="SSF81383">
    <property type="entry name" value="F-box domain"/>
    <property type="match status" value="1"/>
</dbReference>
<dbReference type="Pfam" id="PF12937">
    <property type="entry name" value="F-box-like"/>
    <property type="match status" value="1"/>
</dbReference>
<dbReference type="InterPro" id="IPR011044">
    <property type="entry name" value="Quino_amine_DH_bsu"/>
</dbReference>
<dbReference type="InterPro" id="IPR001810">
    <property type="entry name" value="F-box_dom"/>
</dbReference>
<name>A0A1B6IBT5_9HEMI</name>
<proteinExistence type="predicted"/>